<evidence type="ECO:0000313" key="3">
    <source>
        <dbReference type="Proteomes" id="UP001293254"/>
    </source>
</evidence>
<sequence>MQVAQLAGVEQGIKDFYLSENYQRLVQPTHLEGAKAFMESPIFDAIIDLKVFKELVSTWNKCLHQIHHLREADRFIPLGEDDISGMPSQAAKPSSQPTILGDDSLLPKGKNSAPENAEGDVPSSES</sequence>
<gene>
    <name evidence="2" type="ORF">Salat_1469000</name>
</gene>
<comment type="caution">
    <text evidence="2">The sequence shown here is derived from an EMBL/GenBank/DDBJ whole genome shotgun (WGS) entry which is preliminary data.</text>
</comment>
<dbReference type="Proteomes" id="UP001293254">
    <property type="component" value="Unassembled WGS sequence"/>
</dbReference>
<dbReference type="AlphaFoldDB" id="A0AAE1YB51"/>
<evidence type="ECO:0000256" key="1">
    <source>
        <dbReference type="SAM" id="MobiDB-lite"/>
    </source>
</evidence>
<protein>
    <submittedName>
        <fullName evidence="2">Uncharacterized protein</fullName>
    </submittedName>
</protein>
<dbReference type="EMBL" id="JACGWO010000005">
    <property type="protein sequence ID" value="KAK4427001.1"/>
    <property type="molecule type" value="Genomic_DNA"/>
</dbReference>
<reference evidence="2" key="1">
    <citation type="submission" date="2020-06" db="EMBL/GenBank/DDBJ databases">
        <authorList>
            <person name="Li T."/>
            <person name="Hu X."/>
            <person name="Zhang T."/>
            <person name="Song X."/>
            <person name="Zhang H."/>
            <person name="Dai N."/>
            <person name="Sheng W."/>
            <person name="Hou X."/>
            <person name="Wei L."/>
        </authorList>
    </citation>
    <scope>NUCLEOTIDE SEQUENCE</scope>
    <source>
        <strain evidence="2">3651</strain>
        <tissue evidence="2">Leaf</tissue>
    </source>
</reference>
<accession>A0AAE1YB51</accession>
<keyword evidence="3" id="KW-1185">Reference proteome</keyword>
<name>A0AAE1YB51_9LAMI</name>
<reference evidence="2" key="2">
    <citation type="journal article" date="2024" name="Plant">
        <title>Genomic evolution and insights into agronomic trait innovations of Sesamum species.</title>
        <authorList>
            <person name="Miao H."/>
            <person name="Wang L."/>
            <person name="Qu L."/>
            <person name="Liu H."/>
            <person name="Sun Y."/>
            <person name="Le M."/>
            <person name="Wang Q."/>
            <person name="Wei S."/>
            <person name="Zheng Y."/>
            <person name="Lin W."/>
            <person name="Duan Y."/>
            <person name="Cao H."/>
            <person name="Xiong S."/>
            <person name="Wang X."/>
            <person name="Wei L."/>
            <person name="Li C."/>
            <person name="Ma Q."/>
            <person name="Ju M."/>
            <person name="Zhao R."/>
            <person name="Li G."/>
            <person name="Mu C."/>
            <person name="Tian Q."/>
            <person name="Mei H."/>
            <person name="Zhang T."/>
            <person name="Gao T."/>
            <person name="Zhang H."/>
        </authorList>
    </citation>
    <scope>NUCLEOTIDE SEQUENCE</scope>
    <source>
        <strain evidence="2">3651</strain>
    </source>
</reference>
<organism evidence="2 3">
    <name type="scientific">Sesamum alatum</name>
    <dbReference type="NCBI Taxonomy" id="300844"/>
    <lineage>
        <taxon>Eukaryota</taxon>
        <taxon>Viridiplantae</taxon>
        <taxon>Streptophyta</taxon>
        <taxon>Embryophyta</taxon>
        <taxon>Tracheophyta</taxon>
        <taxon>Spermatophyta</taxon>
        <taxon>Magnoliopsida</taxon>
        <taxon>eudicotyledons</taxon>
        <taxon>Gunneridae</taxon>
        <taxon>Pentapetalae</taxon>
        <taxon>asterids</taxon>
        <taxon>lamiids</taxon>
        <taxon>Lamiales</taxon>
        <taxon>Pedaliaceae</taxon>
        <taxon>Sesamum</taxon>
    </lineage>
</organism>
<evidence type="ECO:0000313" key="2">
    <source>
        <dbReference type="EMBL" id="KAK4427001.1"/>
    </source>
</evidence>
<feature type="region of interest" description="Disordered" evidence="1">
    <location>
        <begin position="80"/>
        <end position="126"/>
    </location>
</feature>
<proteinExistence type="predicted"/>